<dbReference type="RefSeq" id="WP_092901487.1">
    <property type="nucleotide sequence ID" value="NZ_FOZS01000001.1"/>
</dbReference>
<gene>
    <name evidence="1" type="ORF">SAMN04488556_0653</name>
</gene>
<name>A0A1I6PLX9_9EURY</name>
<dbReference type="Pfam" id="PF24110">
    <property type="entry name" value="DUF7385"/>
    <property type="match status" value="1"/>
</dbReference>
<reference evidence="2" key="1">
    <citation type="submission" date="2016-10" db="EMBL/GenBank/DDBJ databases">
        <authorList>
            <person name="Varghese N."/>
            <person name="Submissions S."/>
        </authorList>
    </citation>
    <scope>NUCLEOTIDE SEQUENCE [LARGE SCALE GENOMIC DNA]</scope>
    <source>
        <strain evidence="2">DSM 22427</strain>
    </source>
</reference>
<dbReference type="Proteomes" id="UP000199199">
    <property type="component" value="Unassembled WGS sequence"/>
</dbReference>
<organism evidence="1 2">
    <name type="scientific">Halostagnicola kamekurae</name>
    <dbReference type="NCBI Taxonomy" id="619731"/>
    <lineage>
        <taxon>Archaea</taxon>
        <taxon>Methanobacteriati</taxon>
        <taxon>Methanobacteriota</taxon>
        <taxon>Stenosarchaea group</taxon>
        <taxon>Halobacteria</taxon>
        <taxon>Halobacteriales</taxon>
        <taxon>Natrialbaceae</taxon>
        <taxon>Halostagnicola</taxon>
    </lineage>
</organism>
<dbReference type="InterPro" id="IPR055809">
    <property type="entry name" value="DUF7385"/>
</dbReference>
<protein>
    <recommendedName>
        <fullName evidence="3">Flagella cluster protein</fullName>
    </recommendedName>
</protein>
<dbReference type="OrthoDB" id="191000at2157"/>
<evidence type="ECO:0008006" key="3">
    <source>
        <dbReference type="Google" id="ProtNLM"/>
    </source>
</evidence>
<dbReference type="EMBL" id="FOZS01000001">
    <property type="protein sequence ID" value="SFS41189.1"/>
    <property type="molecule type" value="Genomic_DNA"/>
</dbReference>
<proteinExistence type="predicted"/>
<dbReference type="AlphaFoldDB" id="A0A1I6PLX9"/>
<evidence type="ECO:0000313" key="1">
    <source>
        <dbReference type="EMBL" id="SFS41189.1"/>
    </source>
</evidence>
<keyword evidence="2" id="KW-1185">Reference proteome</keyword>
<accession>A0A1I6PLX9</accession>
<evidence type="ECO:0000313" key="2">
    <source>
        <dbReference type="Proteomes" id="UP000199199"/>
    </source>
</evidence>
<sequence length="81" mass="9081">MGRIDITGGFSIHDYRAKLKLLHDDGETRTLENRAELGCPACGRAFDRLFVTEDATASFDTPPERPFCLARTEAKLLLMTH</sequence>